<evidence type="ECO:0000313" key="1">
    <source>
        <dbReference type="EMBL" id="JAN86431.1"/>
    </source>
</evidence>
<protein>
    <submittedName>
        <fullName evidence="1">Uncharacterized protein</fullName>
    </submittedName>
</protein>
<accession>A0A0P6ICH4</accession>
<name>A0A0P6ICH4_9CRUS</name>
<dbReference type="EMBL" id="GDIQ01008306">
    <property type="protein sequence ID" value="JAN86431.1"/>
    <property type="molecule type" value="Transcribed_RNA"/>
</dbReference>
<reference evidence="1" key="1">
    <citation type="submission" date="2015-10" db="EMBL/GenBank/DDBJ databases">
        <title>EvidentialGene: Evidence-directed Construction of Complete mRNA Transcriptomes without Genomes.</title>
        <authorList>
            <person name="Gilbert D.G."/>
        </authorList>
    </citation>
    <scope>NUCLEOTIDE SEQUENCE</scope>
</reference>
<sequence>MHSSAKDATPAAPEEEVILAVARPRPLLTYLLMLLLFSNAPNYFRVREKHLSQIRSRPIVVD</sequence>
<organism evidence="1">
    <name type="scientific">Daphnia magna</name>
    <dbReference type="NCBI Taxonomy" id="35525"/>
    <lineage>
        <taxon>Eukaryota</taxon>
        <taxon>Metazoa</taxon>
        <taxon>Ecdysozoa</taxon>
        <taxon>Arthropoda</taxon>
        <taxon>Crustacea</taxon>
        <taxon>Branchiopoda</taxon>
        <taxon>Diplostraca</taxon>
        <taxon>Cladocera</taxon>
        <taxon>Anomopoda</taxon>
        <taxon>Daphniidae</taxon>
        <taxon>Daphnia</taxon>
    </lineage>
</organism>
<proteinExistence type="predicted"/>
<dbReference type="AlphaFoldDB" id="A0A0P6ICH4"/>